<dbReference type="EMBL" id="DS469566">
    <property type="protein sequence ID" value="EDO42262.1"/>
    <property type="molecule type" value="Genomic_DNA"/>
</dbReference>
<feature type="compositionally biased region" description="Basic and acidic residues" evidence="1">
    <location>
        <begin position="95"/>
        <end position="121"/>
    </location>
</feature>
<organism evidence="2 3">
    <name type="scientific">Nematostella vectensis</name>
    <name type="common">Starlet sea anemone</name>
    <dbReference type="NCBI Taxonomy" id="45351"/>
    <lineage>
        <taxon>Eukaryota</taxon>
        <taxon>Metazoa</taxon>
        <taxon>Cnidaria</taxon>
        <taxon>Anthozoa</taxon>
        <taxon>Hexacorallia</taxon>
        <taxon>Actiniaria</taxon>
        <taxon>Edwardsiidae</taxon>
        <taxon>Nematostella</taxon>
    </lineage>
</organism>
<keyword evidence="3" id="KW-1185">Reference proteome</keyword>
<reference evidence="2 3" key="1">
    <citation type="journal article" date="2007" name="Science">
        <title>Sea anemone genome reveals ancestral eumetazoan gene repertoire and genomic organization.</title>
        <authorList>
            <person name="Putnam N.H."/>
            <person name="Srivastava M."/>
            <person name="Hellsten U."/>
            <person name="Dirks B."/>
            <person name="Chapman J."/>
            <person name="Salamov A."/>
            <person name="Terry A."/>
            <person name="Shapiro H."/>
            <person name="Lindquist E."/>
            <person name="Kapitonov V.V."/>
            <person name="Jurka J."/>
            <person name="Genikhovich G."/>
            <person name="Grigoriev I.V."/>
            <person name="Lucas S.M."/>
            <person name="Steele R.E."/>
            <person name="Finnerty J.R."/>
            <person name="Technau U."/>
            <person name="Martindale M.Q."/>
            <person name="Rokhsar D.S."/>
        </authorList>
    </citation>
    <scope>NUCLEOTIDE SEQUENCE [LARGE SCALE GENOMIC DNA]</scope>
    <source>
        <strain evidence="3">CH2 X CH6</strain>
    </source>
</reference>
<feature type="compositionally biased region" description="Basic and acidic residues" evidence="1">
    <location>
        <begin position="559"/>
        <end position="579"/>
    </location>
</feature>
<feature type="region of interest" description="Disordered" evidence="1">
    <location>
        <begin position="342"/>
        <end position="363"/>
    </location>
</feature>
<dbReference type="InParanoid" id="A7S1U9"/>
<feature type="region of interest" description="Disordered" evidence="1">
    <location>
        <begin position="555"/>
        <end position="579"/>
    </location>
</feature>
<feature type="compositionally biased region" description="Basic and acidic residues" evidence="1">
    <location>
        <begin position="157"/>
        <end position="169"/>
    </location>
</feature>
<proteinExistence type="predicted"/>
<evidence type="ECO:0000256" key="1">
    <source>
        <dbReference type="SAM" id="MobiDB-lite"/>
    </source>
</evidence>
<dbReference type="HOGENOM" id="CLU_402435_0_0_1"/>
<dbReference type="KEGG" id="nve:5514122"/>
<dbReference type="AlphaFoldDB" id="A7S1U9"/>
<gene>
    <name evidence="2" type="ORF">NEMVEDRAFT_v1g242257</name>
</gene>
<feature type="region of interest" description="Disordered" evidence="1">
    <location>
        <begin position="426"/>
        <end position="457"/>
    </location>
</feature>
<feature type="compositionally biased region" description="Basic and acidic residues" evidence="1">
    <location>
        <begin position="65"/>
        <end position="87"/>
    </location>
</feature>
<evidence type="ECO:0000313" key="2">
    <source>
        <dbReference type="EMBL" id="EDO42262.1"/>
    </source>
</evidence>
<dbReference type="Proteomes" id="UP000001593">
    <property type="component" value="Unassembled WGS sequence"/>
</dbReference>
<evidence type="ECO:0000313" key="3">
    <source>
        <dbReference type="Proteomes" id="UP000001593"/>
    </source>
</evidence>
<feature type="compositionally biased region" description="Basic and acidic residues" evidence="1">
    <location>
        <begin position="38"/>
        <end position="54"/>
    </location>
</feature>
<feature type="region of interest" description="Disordered" evidence="1">
    <location>
        <begin position="492"/>
        <end position="516"/>
    </location>
</feature>
<feature type="compositionally biased region" description="Basic and acidic residues" evidence="1">
    <location>
        <begin position="131"/>
        <end position="146"/>
    </location>
</feature>
<feature type="region of interest" description="Disordered" evidence="1">
    <location>
        <begin position="1"/>
        <end position="188"/>
    </location>
</feature>
<sequence length="684" mass="75621">MQNSRTPRATKIHCQAVLKTEHKMPPARASKRLRSKGKPPEKTPKCDSKPSPRELRKKSFVVQKRALESTKKDECVVDKSIPNERKSVGKTSDPTTDKTEHKYVPPFSKIDRKDKSEDATRSGKSSRLSKRQRDNSFLESEEKSTVDRWATVEPDETSQRDPGSKKGVSEEIGQAIREKSRVKPKLQNPDVTKSMQNAISKGTEDNHILPDKPLNVLEIEPDLIADVRLCMDIILSLLDAKAFAENISHASQETESSIGKLKDFQISVEKAEGILIELPHSPCLDEEEASKTPLNPGGLSLFPQHLLKEHAKSGNSKSKICLSAVEDDQLLGVIPCAEEFKGEPQEQGHQMDGCATQDGKHVSHGGEENDFMPQAGIENCGQGKPLIQKGHKMESSNGYDSVQAEDTNLVQCAIDMEQQIKIDESKGKHEMAEPGSALTPEGRISTKHAGTGVDCSDQEKKQGVISGNMLGFSKPEDKMTLFESIQRSLKNDIQKRRSHLSEGDSHSSPPLKGAANKIEGSSTFCDKCDGQGTEGGHGLLNKTSKIQKPANDVTLGLAKESRTPIRHLPDKDDDHDDRNVVPRDMEMEDLEYFMDCTDSQLVDVETIDDSCYAVANSFGVTDSTQTSKCEAFDAELIDGTEQMTALKQELSSLRNYVMSAWRGFQIMKRNNKVHGLCKPQLPQL</sequence>
<accession>A7S1U9</accession>
<feature type="compositionally biased region" description="Basic and acidic residues" evidence="1">
    <location>
        <begin position="492"/>
        <end position="505"/>
    </location>
</feature>
<name>A7S1U9_NEMVE</name>
<protein>
    <submittedName>
        <fullName evidence="2">Uncharacterized protein</fullName>
    </submittedName>
</protein>